<evidence type="ECO:0000256" key="1">
    <source>
        <dbReference type="ARBA" id="ARBA00022536"/>
    </source>
</evidence>
<feature type="disulfide bond" evidence="4">
    <location>
        <begin position="506"/>
        <end position="515"/>
    </location>
</feature>
<evidence type="ECO:0000256" key="5">
    <source>
        <dbReference type="SAM" id="Phobius"/>
    </source>
</evidence>
<protein>
    <submittedName>
        <fullName evidence="8">EGF-like domain-containing protein</fullName>
    </submittedName>
</protein>
<dbReference type="SUPFAM" id="SSF46955">
    <property type="entry name" value="Putative DNA-binding domain"/>
    <property type="match status" value="1"/>
</dbReference>
<feature type="disulfide bond" evidence="4">
    <location>
        <begin position="676"/>
        <end position="685"/>
    </location>
</feature>
<dbReference type="GO" id="GO:0016020">
    <property type="term" value="C:membrane"/>
    <property type="evidence" value="ECO:0007669"/>
    <property type="project" value="UniProtKB-SubCell"/>
</dbReference>
<organism evidence="7 8">
    <name type="scientific">Globodera pallida</name>
    <name type="common">Potato cyst nematode worm</name>
    <name type="synonym">Heterodera pallida</name>
    <dbReference type="NCBI Taxonomy" id="36090"/>
    <lineage>
        <taxon>Eukaryota</taxon>
        <taxon>Metazoa</taxon>
        <taxon>Ecdysozoa</taxon>
        <taxon>Nematoda</taxon>
        <taxon>Chromadorea</taxon>
        <taxon>Rhabditida</taxon>
        <taxon>Tylenchina</taxon>
        <taxon>Tylenchomorpha</taxon>
        <taxon>Tylenchoidea</taxon>
        <taxon>Heteroderidae</taxon>
        <taxon>Heteroderinae</taxon>
        <taxon>Globodera</taxon>
    </lineage>
</organism>
<evidence type="ECO:0000256" key="2">
    <source>
        <dbReference type="ARBA" id="ARBA00022737"/>
    </source>
</evidence>
<dbReference type="InterPro" id="IPR000742">
    <property type="entry name" value="EGF"/>
</dbReference>
<keyword evidence="5" id="KW-0812">Transmembrane</keyword>
<feature type="domain" description="EGF-like" evidence="6">
    <location>
        <begin position="645"/>
        <end position="686"/>
    </location>
</feature>
<feature type="disulfide bond" evidence="4">
    <location>
        <begin position="487"/>
        <end position="504"/>
    </location>
</feature>
<accession>A0A183C6E1</accession>
<dbReference type="PROSITE" id="PS00022">
    <property type="entry name" value="EGF_1"/>
    <property type="match status" value="5"/>
</dbReference>
<feature type="disulfide bond" evidence="4">
    <location>
        <begin position="698"/>
        <end position="715"/>
    </location>
</feature>
<feature type="domain" description="EGF-like" evidence="6">
    <location>
        <begin position="688"/>
        <end position="727"/>
    </location>
</feature>
<feature type="domain" description="EGF-like" evidence="6">
    <location>
        <begin position="267"/>
        <end position="314"/>
    </location>
</feature>
<dbReference type="Pfam" id="PF00008">
    <property type="entry name" value="EGF"/>
    <property type="match status" value="1"/>
</dbReference>
<evidence type="ECO:0000313" key="7">
    <source>
        <dbReference type="Proteomes" id="UP000050741"/>
    </source>
</evidence>
<dbReference type="InterPro" id="IPR009061">
    <property type="entry name" value="DNA-bd_dom_put_sf"/>
</dbReference>
<keyword evidence="7" id="KW-1185">Reference proteome</keyword>
<feature type="domain" description="EGF-like" evidence="6">
    <location>
        <begin position="476"/>
        <end position="516"/>
    </location>
</feature>
<proteinExistence type="predicted"/>
<dbReference type="Gene3D" id="2.10.25.10">
    <property type="entry name" value="Laminin"/>
    <property type="match status" value="4"/>
</dbReference>
<dbReference type="InterPro" id="IPR051022">
    <property type="entry name" value="Notch_Cell-Fate_Det"/>
</dbReference>
<dbReference type="SMART" id="SM00181">
    <property type="entry name" value="EGF"/>
    <property type="match status" value="9"/>
</dbReference>
<keyword evidence="1 4" id="KW-0245">EGF-like domain</keyword>
<evidence type="ECO:0000256" key="3">
    <source>
        <dbReference type="ARBA" id="ARBA00023157"/>
    </source>
</evidence>
<dbReference type="PROSITE" id="PS50026">
    <property type="entry name" value="EGF_3"/>
    <property type="match status" value="5"/>
</dbReference>
<sequence length="863" mass="97290">MHWNKVFIINSSKFISSLLFICVVLIFCQFTERTAVDALRIEFRPRDWKSQLKNQTNKWEKMLKGHAIKRARKITKLDQLPDIPKERVQRIIKLQTSKNQYNPCLVVQNLCVNGGTCHAVDGEWFCNCSSKHYGRSCEFLADHSKCDDNLCRNNATCYSVKEPRTVPNIELTPQKVEKCSKNEVKTGKKDPLCAFTVTTEYRCWCKLGFEGDFCEFSEGERCCVEDHCNHHGLITDLFHASDAQTCDSGKHCNCTCEENYTGSNCEQVSPCRDRECLNNGKCVFNASVSDEAHCQCPTRGFLLGGVKISGNYCETIEFNEKWCNPCGNGGFSSYLNCLRESYEGIENKFAKHCGTGLCTDKLKKGFCMNGGQCQVTVANFTDLNTNYPLLLIPMCQCDSERFEGDFCEHELLDECDKRDLLLNVHLFVNVTAERRVSTPGTEEFLRELKNSIFGVNSKIAVGDSEDRRLASQGFEHILGRAGMLTFCGENGYCRPYNEEAGFECKCDHGFKGSRCEVKDPCSNIECPAHSLCVDIPPLDESNSPDEQNNLTSACICKTSQEVNEKTSACENQINDQEYTACFVEGGEPKCQNNGHCYPCALDNKMVRVAQVYKARLPLCNQHERKSGIRCICPPGFAASSLCHNVSRPCDFNRCQNKAKCIAVPVPDNLLNYECECKPGYNGSLCEKVEDACRAGATCGNGTCVLDVTLARGFRCNCVYGYFGFNCEQIRPTGWFAYFNENYQWTYPLLAFLLLAPVNLVVVVVQERRTRAKYGALENAPSYYAVLSNYKRLLDKHLGTSLPQQEVDDLCFQYGLEVDDVSIEKDEKTGEEDELYKIEIPANRYDLLCVEGLTRALLIFQNKC</sequence>
<dbReference type="AlphaFoldDB" id="A0A183C6E1"/>
<dbReference type="Pfam" id="PF18262">
    <property type="entry name" value="PhetRS_B1"/>
    <property type="match status" value="1"/>
</dbReference>
<dbReference type="Gene3D" id="3.30.56.10">
    <property type="match status" value="1"/>
</dbReference>
<dbReference type="PANTHER" id="PTHR24049">
    <property type="entry name" value="CRUMBS FAMILY MEMBER"/>
    <property type="match status" value="1"/>
</dbReference>
<dbReference type="WBParaSite" id="GPLIN_000843600">
    <property type="protein sequence ID" value="GPLIN_000843600"/>
    <property type="gene ID" value="GPLIN_000843600"/>
</dbReference>
<feature type="disulfide bond" evidence="4">
    <location>
        <begin position="128"/>
        <end position="137"/>
    </location>
</feature>
<reference evidence="7" key="1">
    <citation type="submission" date="2014-05" db="EMBL/GenBank/DDBJ databases">
        <title>The genome and life-stage specific transcriptomes of Globodera pallida elucidate key aspects of plant parasitism by a cyst nematode.</title>
        <authorList>
            <person name="Cotton J.A."/>
            <person name="Lilley C.J."/>
            <person name="Jones L.M."/>
            <person name="Kikuchi T."/>
            <person name="Reid A.J."/>
            <person name="Thorpe P."/>
            <person name="Tsai I.J."/>
            <person name="Beasley H."/>
            <person name="Blok V."/>
            <person name="Cock P.J.A."/>
            <person name="Van den Akker S.E."/>
            <person name="Holroyd N."/>
            <person name="Hunt M."/>
            <person name="Mantelin S."/>
            <person name="Naghra H."/>
            <person name="Pain A."/>
            <person name="Palomares-Rius J.E."/>
            <person name="Zarowiecki M."/>
            <person name="Berriman M."/>
            <person name="Jones J.T."/>
            <person name="Urwin P.E."/>
        </authorList>
    </citation>
    <scope>NUCLEOTIDE SEQUENCE [LARGE SCALE GENOMIC DNA]</scope>
    <source>
        <strain evidence="7">Lindley</strain>
    </source>
</reference>
<keyword evidence="2" id="KW-0677">Repeat</keyword>
<feature type="disulfide bond" evidence="4">
    <location>
        <begin position="717"/>
        <end position="726"/>
    </location>
</feature>
<keyword evidence="5" id="KW-0472">Membrane</keyword>
<evidence type="ECO:0000313" key="8">
    <source>
        <dbReference type="WBParaSite" id="GPLIN_000843600"/>
    </source>
</evidence>
<feature type="domain" description="EGF-like" evidence="6">
    <location>
        <begin position="100"/>
        <end position="138"/>
    </location>
</feature>
<dbReference type="PROSITE" id="PS01186">
    <property type="entry name" value="EGF_2"/>
    <property type="match status" value="4"/>
</dbReference>
<comment type="caution">
    <text evidence="4">Lacks conserved residue(s) required for the propagation of feature annotation.</text>
</comment>
<dbReference type="InterPro" id="IPR040659">
    <property type="entry name" value="PhetRS_B1"/>
</dbReference>
<evidence type="ECO:0000259" key="6">
    <source>
        <dbReference type="PROSITE" id="PS50026"/>
    </source>
</evidence>
<feature type="transmembrane region" description="Helical" evidence="5">
    <location>
        <begin position="744"/>
        <end position="764"/>
    </location>
</feature>
<evidence type="ECO:0000256" key="4">
    <source>
        <dbReference type="PROSITE-ProRule" id="PRU00076"/>
    </source>
</evidence>
<keyword evidence="3 4" id="KW-1015">Disulfide bond</keyword>
<keyword evidence="5" id="KW-1133">Transmembrane helix</keyword>
<reference evidence="8" key="2">
    <citation type="submission" date="2016-06" db="UniProtKB">
        <authorList>
            <consortium name="WormBaseParasite"/>
        </authorList>
    </citation>
    <scope>IDENTIFICATION</scope>
</reference>
<dbReference type="Proteomes" id="UP000050741">
    <property type="component" value="Unassembled WGS sequence"/>
</dbReference>
<name>A0A183C6E1_GLOPA</name>
<dbReference type="SUPFAM" id="SSF57196">
    <property type="entry name" value="EGF/Laminin"/>
    <property type="match status" value="2"/>
</dbReference>